<accession>A0A0X3V5A7</accession>
<name>A0A0X3V5A7_9ACTN</name>
<feature type="transmembrane region" description="Helical" evidence="1">
    <location>
        <begin position="153"/>
        <end position="171"/>
    </location>
</feature>
<evidence type="ECO:0000313" key="2">
    <source>
        <dbReference type="EMBL" id="KUL39412.1"/>
    </source>
</evidence>
<reference evidence="2 3" key="1">
    <citation type="submission" date="2015-10" db="EMBL/GenBank/DDBJ databases">
        <authorList>
            <person name="Gilbert D.G."/>
        </authorList>
    </citation>
    <scope>NUCLEOTIDE SEQUENCE [LARGE SCALE GENOMIC DNA]</scope>
    <source>
        <strain evidence="2 3">NRRL B-16712</strain>
    </source>
</reference>
<feature type="transmembrane region" description="Helical" evidence="1">
    <location>
        <begin position="80"/>
        <end position="101"/>
    </location>
</feature>
<evidence type="ECO:0000256" key="1">
    <source>
        <dbReference type="SAM" id="Phobius"/>
    </source>
</evidence>
<comment type="caution">
    <text evidence="2">The sequence shown here is derived from an EMBL/GenBank/DDBJ whole genome shotgun (WGS) entry which is preliminary data.</text>
</comment>
<keyword evidence="1" id="KW-1133">Transmembrane helix</keyword>
<feature type="transmembrane region" description="Helical" evidence="1">
    <location>
        <begin position="210"/>
        <end position="233"/>
    </location>
</feature>
<sequence length="307" mass="32598">MTTVEVSAPRRWHRPLIALTWATVALAVISGIGLFADSRVLTGVPIWLKPFKFSVSFAIYAWTLAWLLSIMPRRSRVAEWAGTIIVAVTVAELAIVVTQVIRGTTSHYNVSTPLNATLWSIMGTSIMVLFLAHLVIGIGVLRQRIADRAAAYAIRLGLFISLVGMMTGFTMTSRQTGVAGAAGAHTVGLPDGGPGMPLTGWSTVGGDLRIGHFVGLHALQVLPLLAFALARWAGHRIDAATQARLVLVAGISYGVLVPLLTWQALRSSPLLQPDGPVLLAFAVLVLGTAASAGMVLSRARRPEMVTA</sequence>
<gene>
    <name evidence="2" type="ORF">ADL15_09825</name>
</gene>
<feature type="transmembrane region" description="Helical" evidence="1">
    <location>
        <begin position="121"/>
        <end position="141"/>
    </location>
</feature>
<dbReference type="AlphaFoldDB" id="A0A0X3V5A7"/>
<organism evidence="2 3">
    <name type="scientific">Actinoplanes awajinensis subsp. mycoplanecinus</name>
    <dbReference type="NCBI Taxonomy" id="135947"/>
    <lineage>
        <taxon>Bacteria</taxon>
        <taxon>Bacillati</taxon>
        <taxon>Actinomycetota</taxon>
        <taxon>Actinomycetes</taxon>
        <taxon>Micromonosporales</taxon>
        <taxon>Micromonosporaceae</taxon>
        <taxon>Actinoplanes</taxon>
    </lineage>
</organism>
<feature type="transmembrane region" description="Helical" evidence="1">
    <location>
        <begin position="16"/>
        <end position="36"/>
    </location>
</feature>
<feature type="transmembrane region" description="Helical" evidence="1">
    <location>
        <begin position="245"/>
        <end position="265"/>
    </location>
</feature>
<dbReference type="EMBL" id="LLZH01000050">
    <property type="protein sequence ID" value="KUL39412.1"/>
    <property type="molecule type" value="Genomic_DNA"/>
</dbReference>
<proteinExistence type="predicted"/>
<keyword evidence="1" id="KW-0812">Transmembrane</keyword>
<dbReference type="RefSeq" id="WP_067687485.1">
    <property type="nucleotide sequence ID" value="NZ_LLZH01000050.1"/>
</dbReference>
<dbReference type="Proteomes" id="UP000053244">
    <property type="component" value="Unassembled WGS sequence"/>
</dbReference>
<dbReference type="OrthoDB" id="343560at2"/>
<keyword evidence="3" id="KW-1185">Reference proteome</keyword>
<feature type="transmembrane region" description="Helical" evidence="1">
    <location>
        <begin position="51"/>
        <end position="68"/>
    </location>
</feature>
<protein>
    <submittedName>
        <fullName evidence="2">Uncharacterized protein</fullName>
    </submittedName>
</protein>
<evidence type="ECO:0000313" key="3">
    <source>
        <dbReference type="Proteomes" id="UP000053244"/>
    </source>
</evidence>
<feature type="transmembrane region" description="Helical" evidence="1">
    <location>
        <begin position="277"/>
        <end position="296"/>
    </location>
</feature>
<keyword evidence="1" id="KW-0472">Membrane</keyword>